<evidence type="ECO:0000313" key="3">
    <source>
        <dbReference type="Proteomes" id="UP001176940"/>
    </source>
</evidence>
<dbReference type="Proteomes" id="UP001176940">
    <property type="component" value="Unassembled WGS sequence"/>
</dbReference>
<dbReference type="Pfam" id="PF25037">
    <property type="entry name" value="VPS13_C"/>
    <property type="match status" value="1"/>
</dbReference>
<comment type="caution">
    <text evidence="2">The sequence shown here is derived from an EMBL/GenBank/DDBJ whole genome shotgun (WGS) entry which is preliminary data.</text>
</comment>
<keyword evidence="3" id="KW-1185">Reference proteome</keyword>
<name>A0ABN9L1M8_9NEOB</name>
<reference evidence="2" key="1">
    <citation type="submission" date="2023-07" db="EMBL/GenBank/DDBJ databases">
        <authorList>
            <person name="Stuckert A."/>
        </authorList>
    </citation>
    <scope>NUCLEOTIDE SEQUENCE</scope>
</reference>
<evidence type="ECO:0000259" key="1">
    <source>
        <dbReference type="Pfam" id="PF25037"/>
    </source>
</evidence>
<feature type="domain" description="Intermembrane lipid transfer protein VPS13-like C-terminal" evidence="1">
    <location>
        <begin position="18"/>
        <end position="67"/>
    </location>
</feature>
<sequence>MTRLGYESSEASPAPALRIMSVKEVEILGHRSIDWDYCFDDFMQPPTVEENTLNLFVKDHGLIVFQKKENVSPEIRKRVILQSNFAAQEVLKALDEARATRQQQTLVRQKSERFITKYSS</sequence>
<evidence type="ECO:0000313" key="2">
    <source>
        <dbReference type="EMBL" id="CAJ0930820.1"/>
    </source>
</evidence>
<organism evidence="2 3">
    <name type="scientific">Ranitomeya imitator</name>
    <name type="common">mimic poison frog</name>
    <dbReference type="NCBI Taxonomy" id="111125"/>
    <lineage>
        <taxon>Eukaryota</taxon>
        <taxon>Metazoa</taxon>
        <taxon>Chordata</taxon>
        <taxon>Craniata</taxon>
        <taxon>Vertebrata</taxon>
        <taxon>Euteleostomi</taxon>
        <taxon>Amphibia</taxon>
        <taxon>Batrachia</taxon>
        <taxon>Anura</taxon>
        <taxon>Neobatrachia</taxon>
        <taxon>Hyloidea</taxon>
        <taxon>Dendrobatidae</taxon>
        <taxon>Dendrobatinae</taxon>
        <taxon>Ranitomeya</taxon>
    </lineage>
</organism>
<proteinExistence type="predicted"/>
<dbReference type="InterPro" id="IPR056748">
    <property type="entry name" value="VPS13-like_C"/>
</dbReference>
<dbReference type="EMBL" id="CAUEEQ010007246">
    <property type="protein sequence ID" value="CAJ0930820.1"/>
    <property type="molecule type" value="Genomic_DNA"/>
</dbReference>
<gene>
    <name evidence="2" type="ORF">RIMI_LOCUS4491573</name>
</gene>
<accession>A0ABN9L1M8</accession>
<protein>
    <recommendedName>
        <fullName evidence="1">Intermembrane lipid transfer protein VPS13-like C-terminal domain-containing protein</fullName>
    </recommendedName>
</protein>